<dbReference type="GO" id="GO:0016301">
    <property type="term" value="F:kinase activity"/>
    <property type="evidence" value="ECO:0007669"/>
    <property type="project" value="UniProtKB-KW"/>
</dbReference>
<comment type="caution">
    <text evidence="2">The sequence shown here is derived from an EMBL/GenBank/DDBJ whole genome shotgun (WGS) entry which is preliminary data.</text>
</comment>
<accession>A0A7J8CY86</accession>
<dbReference type="Proteomes" id="UP000550707">
    <property type="component" value="Unassembled WGS sequence"/>
</dbReference>
<evidence type="ECO:0000313" key="2">
    <source>
        <dbReference type="EMBL" id="KAF6415867.1"/>
    </source>
</evidence>
<evidence type="ECO:0000259" key="1">
    <source>
        <dbReference type="PROSITE" id="PS50179"/>
    </source>
</evidence>
<dbReference type="InterPro" id="IPR002014">
    <property type="entry name" value="VHS_dom"/>
</dbReference>
<dbReference type="GO" id="GO:0043130">
    <property type="term" value="F:ubiquitin binding"/>
    <property type="evidence" value="ECO:0007669"/>
    <property type="project" value="InterPro"/>
</dbReference>
<dbReference type="EMBL" id="JACASF010000019">
    <property type="protein sequence ID" value="KAF6415867.1"/>
    <property type="molecule type" value="Genomic_DNA"/>
</dbReference>
<name>A0A7J8CY86_MOLMO</name>
<sequence>MGRGSGTFERLLDKATSQLLLETDWESILQICDLLLRIAVSLSCEQGGPLPSPPVLACWLTPRAPPHVPELASDFLPHGWAVG</sequence>
<keyword evidence="2" id="KW-0418">Kinase</keyword>
<keyword evidence="2" id="KW-0808">Transferase</keyword>
<protein>
    <submittedName>
        <fullName evidence="2">Hepatocyte growth factor-regulated tyrosine kinase substrate</fullName>
    </submittedName>
</protein>
<gene>
    <name evidence="2" type="ORF">HJG59_006270</name>
</gene>
<dbReference type="GO" id="GO:0035091">
    <property type="term" value="F:phosphatidylinositol binding"/>
    <property type="evidence" value="ECO:0007669"/>
    <property type="project" value="InterPro"/>
</dbReference>
<dbReference type="InterPro" id="IPR008942">
    <property type="entry name" value="ENTH_VHS"/>
</dbReference>
<dbReference type="AlphaFoldDB" id="A0A7J8CY86"/>
<evidence type="ECO:0000313" key="3">
    <source>
        <dbReference type="Proteomes" id="UP000550707"/>
    </source>
</evidence>
<reference evidence="2 3" key="1">
    <citation type="journal article" date="2020" name="Nature">
        <title>Six reference-quality genomes reveal evolution of bat adaptations.</title>
        <authorList>
            <person name="Jebb D."/>
            <person name="Huang Z."/>
            <person name="Pippel M."/>
            <person name="Hughes G.M."/>
            <person name="Lavrichenko K."/>
            <person name="Devanna P."/>
            <person name="Winkler S."/>
            <person name="Jermiin L.S."/>
            <person name="Skirmuntt E.C."/>
            <person name="Katzourakis A."/>
            <person name="Burkitt-Gray L."/>
            <person name="Ray D.A."/>
            <person name="Sullivan K.A.M."/>
            <person name="Roscito J.G."/>
            <person name="Kirilenko B.M."/>
            <person name="Davalos L.M."/>
            <person name="Corthals A.P."/>
            <person name="Power M.L."/>
            <person name="Jones G."/>
            <person name="Ransome R.D."/>
            <person name="Dechmann D.K.N."/>
            <person name="Locatelli A.G."/>
            <person name="Puechmaille S.J."/>
            <person name="Fedrigo O."/>
            <person name="Jarvis E.D."/>
            <person name="Hiller M."/>
            <person name="Vernes S.C."/>
            <person name="Myers E.W."/>
            <person name="Teeling E.C."/>
        </authorList>
    </citation>
    <scope>NUCLEOTIDE SEQUENCE [LARGE SCALE GENOMIC DNA]</scope>
    <source>
        <strain evidence="2">MMolMol1</strain>
        <tissue evidence="2">Muscle</tissue>
    </source>
</reference>
<organism evidence="2 3">
    <name type="scientific">Molossus molossus</name>
    <name type="common">Pallas' mastiff bat</name>
    <name type="synonym">Vespertilio molossus</name>
    <dbReference type="NCBI Taxonomy" id="27622"/>
    <lineage>
        <taxon>Eukaryota</taxon>
        <taxon>Metazoa</taxon>
        <taxon>Chordata</taxon>
        <taxon>Craniata</taxon>
        <taxon>Vertebrata</taxon>
        <taxon>Euteleostomi</taxon>
        <taxon>Mammalia</taxon>
        <taxon>Eutheria</taxon>
        <taxon>Laurasiatheria</taxon>
        <taxon>Chiroptera</taxon>
        <taxon>Yangochiroptera</taxon>
        <taxon>Molossidae</taxon>
        <taxon>Molossus</taxon>
    </lineage>
</organism>
<dbReference type="Gene3D" id="1.25.40.90">
    <property type="match status" value="1"/>
</dbReference>
<keyword evidence="3" id="KW-1185">Reference proteome</keyword>
<dbReference type="PROSITE" id="PS50179">
    <property type="entry name" value="VHS"/>
    <property type="match status" value="1"/>
</dbReference>
<feature type="domain" description="VHS" evidence="1">
    <location>
        <begin position="15"/>
        <end position="35"/>
    </location>
</feature>
<proteinExistence type="predicted"/>
<dbReference type="SUPFAM" id="SSF48464">
    <property type="entry name" value="ENTH/VHS domain"/>
    <property type="match status" value="1"/>
</dbReference>